<dbReference type="SUPFAM" id="SSF46785">
    <property type="entry name" value="Winged helix' DNA-binding domain"/>
    <property type="match status" value="1"/>
</dbReference>
<reference evidence="6" key="1">
    <citation type="journal article" date="2019" name="Int. J. Syst. Evol. Microbiol.">
        <title>The Global Catalogue of Microorganisms (GCM) 10K type strain sequencing project: providing services to taxonomists for standard genome sequencing and annotation.</title>
        <authorList>
            <consortium name="The Broad Institute Genomics Platform"/>
            <consortium name="The Broad Institute Genome Sequencing Center for Infectious Disease"/>
            <person name="Wu L."/>
            <person name="Ma J."/>
        </authorList>
    </citation>
    <scope>NUCLEOTIDE SEQUENCE [LARGE SCALE GENOMIC DNA]</scope>
    <source>
        <strain evidence="6">JCM 11813</strain>
    </source>
</reference>
<dbReference type="PROSITE" id="PS50995">
    <property type="entry name" value="HTH_MARR_2"/>
    <property type="match status" value="1"/>
</dbReference>
<dbReference type="InterPro" id="IPR000835">
    <property type="entry name" value="HTH_MarR-typ"/>
</dbReference>
<organism evidence="5 6">
    <name type="scientific">Nocardioides aquiterrae</name>
    <dbReference type="NCBI Taxonomy" id="203799"/>
    <lineage>
        <taxon>Bacteria</taxon>
        <taxon>Bacillati</taxon>
        <taxon>Actinomycetota</taxon>
        <taxon>Actinomycetes</taxon>
        <taxon>Propionibacteriales</taxon>
        <taxon>Nocardioidaceae</taxon>
        <taxon>Nocardioides</taxon>
    </lineage>
</organism>
<dbReference type="Pfam" id="PF01047">
    <property type="entry name" value="MarR"/>
    <property type="match status" value="1"/>
</dbReference>
<keyword evidence="2" id="KW-0238">DNA-binding</keyword>
<name>A0ABP4EYR3_9ACTN</name>
<dbReference type="Gene3D" id="1.10.10.10">
    <property type="entry name" value="Winged helix-like DNA-binding domain superfamily/Winged helix DNA-binding domain"/>
    <property type="match status" value="1"/>
</dbReference>
<dbReference type="PANTHER" id="PTHR33164:SF57">
    <property type="entry name" value="MARR-FAMILY TRANSCRIPTIONAL REGULATOR"/>
    <property type="match status" value="1"/>
</dbReference>
<dbReference type="PROSITE" id="PS01117">
    <property type="entry name" value="HTH_MARR_1"/>
    <property type="match status" value="1"/>
</dbReference>
<keyword evidence="3" id="KW-0804">Transcription</keyword>
<proteinExistence type="predicted"/>
<dbReference type="InterPro" id="IPR036390">
    <property type="entry name" value="WH_DNA-bd_sf"/>
</dbReference>
<sequence>MASRTARADLLTGLEQQVGVMIRRIRRIIRERAQAVHPDLQSSSYLMLSWLAEHGPQRASAMAETFCIDKGAISRQIQHLVDLGLVERAPDPADGRATLVSVSPEARSRMVAVAEERRRWLDDRLRDWTEEDLTGMVALLGRYNAALDERVAAD</sequence>
<keyword evidence="6" id="KW-1185">Reference proteome</keyword>
<accession>A0ABP4EYR3</accession>
<keyword evidence="1" id="KW-0805">Transcription regulation</keyword>
<evidence type="ECO:0000256" key="3">
    <source>
        <dbReference type="ARBA" id="ARBA00023163"/>
    </source>
</evidence>
<evidence type="ECO:0000259" key="4">
    <source>
        <dbReference type="PROSITE" id="PS50995"/>
    </source>
</evidence>
<comment type="caution">
    <text evidence="5">The sequence shown here is derived from an EMBL/GenBank/DDBJ whole genome shotgun (WGS) entry which is preliminary data.</text>
</comment>
<evidence type="ECO:0000256" key="2">
    <source>
        <dbReference type="ARBA" id="ARBA00023125"/>
    </source>
</evidence>
<dbReference type="InterPro" id="IPR023187">
    <property type="entry name" value="Tscrpt_reg_MarR-type_CS"/>
</dbReference>
<dbReference type="RefSeq" id="WP_343907089.1">
    <property type="nucleotide sequence ID" value="NZ_BAAAJE010000006.1"/>
</dbReference>
<dbReference type="EMBL" id="BAAAJE010000006">
    <property type="protein sequence ID" value="GAA1137897.1"/>
    <property type="molecule type" value="Genomic_DNA"/>
</dbReference>
<dbReference type="Proteomes" id="UP001499979">
    <property type="component" value="Unassembled WGS sequence"/>
</dbReference>
<evidence type="ECO:0000313" key="6">
    <source>
        <dbReference type="Proteomes" id="UP001499979"/>
    </source>
</evidence>
<dbReference type="InterPro" id="IPR039422">
    <property type="entry name" value="MarR/SlyA-like"/>
</dbReference>
<evidence type="ECO:0000313" key="5">
    <source>
        <dbReference type="EMBL" id="GAA1137897.1"/>
    </source>
</evidence>
<dbReference type="SMART" id="SM00347">
    <property type="entry name" value="HTH_MARR"/>
    <property type="match status" value="1"/>
</dbReference>
<feature type="domain" description="HTH marR-type" evidence="4">
    <location>
        <begin position="11"/>
        <end position="145"/>
    </location>
</feature>
<gene>
    <name evidence="5" type="ORF">GCM10009606_17230</name>
</gene>
<dbReference type="PANTHER" id="PTHR33164">
    <property type="entry name" value="TRANSCRIPTIONAL REGULATOR, MARR FAMILY"/>
    <property type="match status" value="1"/>
</dbReference>
<dbReference type="InterPro" id="IPR036388">
    <property type="entry name" value="WH-like_DNA-bd_sf"/>
</dbReference>
<evidence type="ECO:0000256" key="1">
    <source>
        <dbReference type="ARBA" id="ARBA00023015"/>
    </source>
</evidence>
<protein>
    <submittedName>
        <fullName evidence="5">MarR family transcriptional regulator</fullName>
    </submittedName>
</protein>